<evidence type="ECO:0000313" key="2">
    <source>
        <dbReference type="Proteomes" id="UP000015106"/>
    </source>
</evidence>
<name>A0A8R7VCS9_TRIUA</name>
<reference evidence="1" key="3">
    <citation type="submission" date="2022-06" db="UniProtKB">
        <authorList>
            <consortium name="EnsemblPlants"/>
        </authorList>
    </citation>
    <scope>IDENTIFICATION</scope>
</reference>
<reference evidence="2" key="1">
    <citation type="journal article" date="2013" name="Nature">
        <title>Draft genome of the wheat A-genome progenitor Triticum urartu.</title>
        <authorList>
            <person name="Ling H.Q."/>
            <person name="Zhao S."/>
            <person name="Liu D."/>
            <person name="Wang J."/>
            <person name="Sun H."/>
            <person name="Zhang C."/>
            <person name="Fan H."/>
            <person name="Li D."/>
            <person name="Dong L."/>
            <person name="Tao Y."/>
            <person name="Gao C."/>
            <person name="Wu H."/>
            <person name="Li Y."/>
            <person name="Cui Y."/>
            <person name="Guo X."/>
            <person name="Zheng S."/>
            <person name="Wang B."/>
            <person name="Yu K."/>
            <person name="Liang Q."/>
            <person name="Yang W."/>
            <person name="Lou X."/>
            <person name="Chen J."/>
            <person name="Feng M."/>
            <person name="Jian J."/>
            <person name="Zhang X."/>
            <person name="Luo G."/>
            <person name="Jiang Y."/>
            <person name="Liu J."/>
            <person name="Wang Z."/>
            <person name="Sha Y."/>
            <person name="Zhang B."/>
            <person name="Wu H."/>
            <person name="Tang D."/>
            <person name="Shen Q."/>
            <person name="Xue P."/>
            <person name="Zou S."/>
            <person name="Wang X."/>
            <person name="Liu X."/>
            <person name="Wang F."/>
            <person name="Yang Y."/>
            <person name="An X."/>
            <person name="Dong Z."/>
            <person name="Zhang K."/>
            <person name="Zhang X."/>
            <person name="Luo M.C."/>
            <person name="Dvorak J."/>
            <person name="Tong Y."/>
            <person name="Wang J."/>
            <person name="Yang H."/>
            <person name="Li Z."/>
            <person name="Wang D."/>
            <person name="Zhang A."/>
            <person name="Wang J."/>
        </authorList>
    </citation>
    <scope>NUCLEOTIDE SEQUENCE</scope>
    <source>
        <strain evidence="2">cv. G1812</strain>
    </source>
</reference>
<proteinExistence type="predicted"/>
<protein>
    <submittedName>
        <fullName evidence="1">Uncharacterized protein</fullName>
    </submittedName>
</protein>
<dbReference type="Proteomes" id="UP000015106">
    <property type="component" value="Chromosome 7"/>
</dbReference>
<dbReference type="AlphaFoldDB" id="A0A8R7VCS9"/>
<dbReference type="Gramene" id="TuG1812G0700004629.01.T01">
    <property type="protein sequence ID" value="TuG1812G0700004629.01.T01"/>
    <property type="gene ID" value="TuG1812G0700004629.01"/>
</dbReference>
<accession>A0A8R7VCS9</accession>
<sequence>MPPVCAARRRHGGPDSGCLRDVECAGKVYGDRVRGGGGGGLALLRLWFGNLQLRREDGGAAGLGAEAVWRGWRWRRRKRAPAAFGHMGPMCRKGEQGDGSTFFLSSPRVLATF</sequence>
<evidence type="ECO:0000313" key="1">
    <source>
        <dbReference type="EnsemblPlants" id="TuG1812G0700004629.01.T01"/>
    </source>
</evidence>
<reference evidence="1" key="2">
    <citation type="submission" date="2018-03" db="EMBL/GenBank/DDBJ databases">
        <title>The Triticum urartu genome reveals the dynamic nature of wheat genome evolution.</title>
        <authorList>
            <person name="Ling H."/>
            <person name="Ma B."/>
            <person name="Shi X."/>
            <person name="Liu H."/>
            <person name="Dong L."/>
            <person name="Sun H."/>
            <person name="Cao Y."/>
            <person name="Gao Q."/>
            <person name="Zheng S."/>
            <person name="Li Y."/>
            <person name="Yu Y."/>
            <person name="Du H."/>
            <person name="Qi M."/>
            <person name="Li Y."/>
            <person name="Yu H."/>
            <person name="Cui Y."/>
            <person name="Wang N."/>
            <person name="Chen C."/>
            <person name="Wu H."/>
            <person name="Zhao Y."/>
            <person name="Zhang J."/>
            <person name="Li Y."/>
            <person name="Zhou W."/>
            <person name="Zhang B."/>
            <person name="Hu W."/>
            <person name="Eijk M."/>
            <person name="Tang J."/>
            <person name="Witsenboer H."/>
            <person name="Zhao S."/>
            <person name="Li Z."/>
            <person name="Zhang A."/>
            <person name="Wang D."/>
            <person name="Liang C."/>
        </authorList>
    </citation>
    <scope>NUCLEOTIDE SEQUENCE [LARGE SCALE GENOMIC DNA]</scope>
    <source>
        <strain evidence="1">cv. G1812</strain>
    </source>
</reference>
<keyword evidence="2" id="KW-1185">Reference proteome</keyword>
<dbReference type="EnsemblPlants" id="TuG1812G0700004629.01.T01">
    <property type="protein sequence ID" value="TuG1812G0700004629.01.T01"/>
    <property type="gene ID" value="TuG1812G0700004629.01"/>
</dbReference>
<organism evidence="1 2">
    <name type="scientific">Triticum urartu</name>
    <name type="common">Red wild einkorn</name>
    <name type="synonym">Crithodium urartu</name>
    <dbReference type="NCBI Taxonomy" id="4572"/>
    <lineage>
        <taxon>Eukaryota</taxon>
        <taxon>Viridiplantae</taxon>
        <taxon>Streptophyta</taxon>
        <taxon>Embryophyta</taxon>
        <taxon>Tracheophyta</taxon>
        <taxon>Spermatophyta</taxon>
        <taxon>Magnoliopsida</taxon>
        <taxon>Liliopsida</taxon>
        <taxon>Poales</taxon>
        <taxon>Poaceae</taxon>
        <taxon>BOP clade</taxon>
        <taxon>Pooideae</taxon>
        <taxon>Triticodae</taxon>
        <taxon>Triticeae</taxon>
        <taxon>Triticinae</taxon>
        <taxon>Triticum</taxon>
    </lineage>
</organism>